<dbReference type="SMART" id="SM00028">
    <property type="entry name" value="TPR"/>
    <property type="match status" value="3"/>
</dbReference>
<organism evidence="5 6">
    <name type="scientific">Nemorincola caseinilytica</name>
    <dbReference type="NCBI Taxonomy" id="2054315"/>
    <lineage>
        <taxon>Bacteria</taxon>
        <taxon>Pseudomonadati</taxon>
        <taxon>Bacteroidota</taxon>
        <taxon>Chitinophagia</taxon>
        <taxon>Chitinophagales</taxon>
        <taxon>Chitinophagaceae</taxon>
        <taxon>Nemorincola</taxon>
    </lineage>
</organism>
<dbReference type="Pfam" id="PF14559">
    <property type="entry name" value="TPR_19"/>
    <property type="match status" value="1"/>
</dbReference>
<evidence type="ECO:0000256" key="1">
    <source>
        <dbReference type="ARBA" id="ARBA00022737"/>
    </source>
</evidence>
<feature type="compositionally biased region" description="Basic and acidic residues" evidence="4">
    <location>
        <begin position="233"/>
        <end position="256"/>
    </location>
</feature>
<evidence type="ECO:0000256" key="3">
    <source>
        <dbReference type="PROSITE-ProRule" id="PRU00339"/>
    </source>
</evidence>
<evidence type="ECO:0000256" key="2">
    <source>
        <dbReference type="ARBA" id="ARBA00022803"/>
    </source>
</evidence>
<dbReference type="InterPro" id="IPR051685">
    <property type="entry name" value="Ycf3/AcsC/BcsC/TPR_MFPF"/>
</dbReference>
<dbReference type="RefSeq" id="WP_345082425.1">
    <property type="nucleotide sequence ID" value="NZ_BAABFA010000011.1"/>
</dbReference>
<sequence length="256" mass="29263">MNRPYNHPGIPAYMRVRQAFGLLVCIVVLLAGIPAQAQVSRYMLDGNDLYNQKKYKEAAERYNKALAKNPNYTPGMFNLGNTLYQQQKFDSSRKVMDAARKISQNKQGRAAADYNIGNTYMAEKKWDDAITAFKQTLRNNPQDADAKYNLSYALKMKAQGEGGGKNDKDKKDDKKDDKNKDKDKKDDKKDKKDDQQNQPNENKQDKDKQDQPQPQPGKVSKQAAEQLLNALQNEEKKLQEKMNKEKGAPVKPDKDW</sequence>
<feature type="compositionally biased region" description="Basic and acidic residues" evidence="4">
    <location>
        <begin position="164"/>
        <end position="195"/>
    </location>
</feature>
<comment type="caution">
    <text evidence="5">The sequence shown here is derived from an EMBL/GenBank/DDBJ whole genome shotgun (WGS) entry which is preliminary data.</text>
</comment>
<dbReference type="InterPro" id="IPR011990">
    <property type="entry name" value="TPR-like_helical_dom_sf"/>
</dbReference>
<dbReference type="PROSITE" id="PS50005">
    <property type="entry name" value="TPR"/>
    <property type="match status" value="2"/>
</dbReference>
<keyword evidence="6" id="KW-1185">Reference proteome</keyword>
<dbReference type="Gene3D" id="1.25.40.10">
    <property type="entry name" value="Tetratricopeptide repeat domain"/>
    <property type="match status" value="2"/>
</dbReference>
<name>A0ABP8NI91_9BACT</name>
<gene>
    <name evidence="5" type="ORF">GCM10023093_19840</name>
</gene>
<keyword evidence="2 3" id="KW-0802">TPR repeat</keyword>
<dbReference type="Pfam" id="PF13432">
    <property type="entry name" value="TPR_16"/>
    <property type="match status" value="1"/>
</dbReference>
<feature type="region of interest" description="Disordered" evidence="4">
    <location>
        <begin position="159"/>
        <end position="256"/>
    </location>
</feature>
<protein>
    <submittedName>
        <fullName evidence="5">Tetratricopeptide repeat protein</fullName>
    </submittedName>
</protein>
<dbReference type="InterPro" id="IPR019734">
    <property type="entry name" value="TPR_rpt"/>
</dbReference>
<accession>A0ABP8NI91</accession>
<evidence type="ECO:0000313" key="5">
    <source>
        <dbReference type="EMBL" id="GAA4466183.1"/>
    </source>
</evidence>
<proteinExistence type="predicted"/>
<feature type="repeat" description="TPR" evidence="3">
    <location>
        <begin position="39"/>
        <end position="72"/>
    </location>
</feature>
<evidence type="ECO:0000313" key="6">
    <source>
        <dbReference type="Proteomes" id="UP001500067"/>
    </source>
</evidence>
<dbReference type="PANTHER" id="PTHR44943:SF4">
    <property type="entry name" value="TPR REPEAT-CONTAINING PROTEIN MJ0798"/>
    <property type="match status" value="1"/>
</dbReference>
<dbReference type="EMBL" id="BAABFA010000011">
    <property type="protein sequence ID" value="GAA4466183.1"/>
    <property type="molecule type" value="Genomic_DNA"/>
</dbReference>
<keyword evidence="1" id="KW-0677">Repeat</keyword>
<dbReference type="SUPFAM" id="SSF48452">
    <property type="entry name" value="TPR-like"/>
    <property type="match status" value="1"/>
</dbReference>
<dbReference type="PANTHER" id="PTHR44943">
    <property type="entry name" value="CELLULOSE SYNTHASE OPERON PROTEIN C"/>
    <property type="match status" value="1"/>
</dbReference>
<reference evidence="6" key="1">
    <citation type="journal article" date="2019" name="Int. J. Syst. Evol. Microbiol.">
        <title>The Global Catalogue of Microorganisms (GCM) 10K type strain sequencing project: providing services to taxonomists for standard genome sequencing and annotation.</title>
        <authorList>
            <consortium name="The Broad Institute Genomics Platform"/>
            <consortium name="The Broad Institute Genome Sequencing Center for Infectious Disease"/>
            <person name="Wu L."/>
            <person name="Ma J."/>
        </authorList>
    </citation>
    <scope>NUCLEOTIDE SEQUENCE [LARGE SCALE GENOMIC DNA]</scope>
    <source>
        <strain evidence="6">JCM 32105</strain>
    </source>
</reference>
<evidence type="ECO:0000256" key="4">
    <source>
        <dbReference type="SAM" id="MobiDB-lite"/>
    </source>
</evidence>
<feature type="repeat" description="TPR" evidence="3">
    <location>
        <begin position="110"/>
        <end position="143"/>
    </location>
</feature>
<dbReference type="Proteomes" id="UP001500067">
    <property type="component" value="Unassembled WGS sequence"/>
</dbReference>